<feature type="domain" description="Aspartate/glutamate/uridylate kinase" evidence="8">
    <location>
        <begin position="1"/>
        <end position="231"/>
    </location>
</feature>
<evidence type="ECO:0000256" key="5">
    <source>
        <dbReference type="ARBA" id="ARBA00022777"/>
    </source>
</evidence>
<keyword evidence="10" id="KW-1185">Reference proteome</keyword>
<keyword evidence="3" id="KW-0808">Transferase</keyword>
<evidence type="ECO:0000256" key="1">
    <source>
        <dbReference type="ARBA" id="ARBA00010122"/>
    </source>
</evidence>
<reference evidence="10" key="1">
    <citation type="journal article" date="2019" name="Int. J. Syst. Evol. Microbiol.">
        <title>The Global Catalogue of Microorganisms (GCM) 10K type strain sequencing project: providing services to taxonomists for standard genome sequencing and annotation.</title>
        <authorList>
            <consortium name="The Broad Institute Genomics Platform"/>
            <consortium name="The Broad Institute Genome Sequencing Center for Infectious Disease"/>
            <person name="Wu L."/>
            <person name="Ma J."/>
        </authorList>
    </citation>
    <scope>NUCLEOTIDE SEQUENCE [LARGE SCALE GENOMIC DNA]</scope>
    <source>
        <strain evidence="10">CCUG 59778</strain>
    </source>
</reference>
<accession>A0ABV8X0P4</accession>
<dbReference type="PANTHER" id="PTHR21499">
    <property type="entry name" value="ASPARTATE KINASE"/>
    <property type="match status" value="1"/>
</dbReference>
<gene>
    <name evidence="9" type="ORF">ACFOZY_02650</name>
</gene>
<evidence type="ECO:0000256" key="7">
    <source>
        <dbReference type="ARBA" id="ARBA00047872"/>
    </source>
</evidence>
<comment type="caution">
    <text evidence="9">The sequence shown here is derived from an EMBL/GenBank/DDBJ whole genome shotgun (WGS) entry which is preliminary data.</text>
</comment>
<sequence length="247" mass="27079">MIVQKFGGVATRNKEMRELCIHHIKRGIEQHGKVVAVVSAMGRKGEPYSTDSLLSITKSFCTSPEASDLVAACGELISSAVMSAELHAAGITNEIAYGHRTGIFTDSNFTDADLLRVDARKLKELFNEVDCVVVPGYQGVTLDQKFTTLGRGGSDLTAVVLCSVLNGKFVEFYKDVPGVMTEDPKFTKDVKKIDGLNYEQFSDMLKMGSTIIQKKAADFAEVYKIPLHIRSVYNEETGTWIPAKTEA</sequence>
<keyword evidence="4" id="KW-0547">Nucleotide-binding</keyword>
<evidence type="ECO:0000256" key="2">
    <source>
        <dbReference type="ARBA" id="ARBA00013059"/>
    </source>
</evidence>
<dbReference type="RefSeq" id="WP_378151956.1">
    <property type="nucleotide sequence ID" value="NZ_JBHSEC010000002.1"/>
</dbReference>
<comment type="similarity">
    <text evidence="1">Belongs to the aspartokinase family.</text>
</comment>
<dbReference type="PANTHER" id="PTHR21499:SF3">
    <property type="entry name" value="ASPARTOKINASE"/>
    <property type="match status" value="1"/>
</dbReference>
<dbReference type="Pfam" id="PF00696">
    <property type="entry name" value="AA_kinase"/>
    <property type="match status" value="1"/>
</dbReference>
<comment type="catalytic activity">
    <reaction evidence="7">
        <text>L-aspartate + ATP = 4-phospho-L-aspartate + ADP</text>
        <dbReference type="Rhea" id="RHEA:23776"/>
        <dbReference type="ChEBI" id="CHEBI:29991"/>
        <dbReference type="ChEBI" id="CHEBI:30616"/>
        <dbReference type="ChEBI" id="CHEBI:57535"/>
        <dbReference type="ChEBI" id="CHEBI:456216"/>
        <dbReference type="EC" id="2.7.2.4"/>
    </reaction>
</comment>
<protein>
    <recommendedName>
        <fullName evidence="2">aspartate kinase</fullName>
        <ecNumber evidence="2">2.7.2.4</ecNumber>
    </recommendedName>
</protein>
<evidence type="ECO:0000256" key="4">
    <source>
        <dbReference type="ARBA" id="ARBA00022741"/>
    </source>
</evidence>
<evidence type="ECO:0000313" key="10">
    <source>
        <dbReference type="Proteomes" id="UP001595817"/>
    </source>
</evidence>
<evidence type="ECO:0000313" key="9">
    <source>
        <dbReference type="EMBL" id="MFC4409331.1"/>
    </source>
</evidence>
<dbReference type="EC" id="2.7.2.4" evidence="2"/>
<proteinExistence type="inferred from homology"/>
<organism evidence="9 10">
    <name type="scientific">Chungangia koreensis</name>
    <dbReference type="NCBI Taxonomy" id="752657"/>
    <lineage>
        <taxon>Bacteria</taxon>
        <taxon>Bacillati</taxon>
        <taxon>Bacillota</taxon>
        <taxon>Bacilli</taxon>
        <taxon>Lactobacillales</taxon>
        <taxon>Chungangia</taxon>
    </lineage>
</organism>
<keyword evidence="6" id="KW-0067">ATP-binding</keyword>
<evidence type="ECO:0000259" key="8">
    <source>
        <dbReference type="Pfam" id="PF00696"/>
    </source>
</evidence>
<evidence type="ECO:0000256" key="3">
    <source>
        <dbReference type="ARBA" id="ARBA00022679"/>
    </source>
</evidence>
<dbReference type="EMBL" id="JBHSEC010000002">
    <property type="protein sequence ID" value="MFC4409331.1"/>
    <property type="molecule type" value="Genomic_DNA"/>
</dbReference>
<dbReference type="InterPro" id="IPR001048">
    <property type="entry name" value="Asp/Glu/Uridylate_kinase"/>
</dbReference>
<dbReference type="Proteomes" id="UP001595817">
    <property type="component" value="Unassembled WGS sequence"/>
</dbReference>
<dbReference type="SUPFAM" id="SSF53633">
    <property type="entry name" value="Carbamate kinase-like"/>
    <property type="match status" value="1"/>
</dbReference>
<keyword evidence="5" id="KW-0418">Kinase</keyword>
<name>A0ABV8X0P4_9LACT</name>
<evidence type="ECO:0000256" key="6">
    <source>
        <dbReference type="ARBA" id="ARBA00022840"/>
    </source>
</evidence>
<dbReference type="InterPro" id="IPR036393">
    <property type="entry name" value="AceGlu_kinase-like_sf"/>
</dbReference>
<dbReference type="Gene3D" id="3.40.1160.10">
    <property type="entry name" value="Acetylglutamate kinase-like"/>
    <property type="match status" value="1"/>
</dbReference>